<name>A0A2G8I6M7_PREIN</name>
<accession>A0A2G8I6M7</accession>
<dbReference type="Gene3D" id="1.10.287.1490">
    <property type="match status" value="1"/>
</dbReference>
<feature type="coiled-coil region" evidence="1">
    <location>
        <begin position="402"/>
        <end position="544"/>
    </location>
</feature>
<dbReference type="SUPFAM" id="SSF52540">
    <property type="entry name" value="P-loop containing nucleoside triphosphate hydrolases"/>
    <property type="match status" value="1"/>
</dbReference>
<organism evidence="3 4">
    <name type="scientific">Prevotella intermedia</name>
    <dbReference type="NCBI Taxonomy" id="28131"/>
    <lineage>
        <taxon>Bacteria</taxon>
        <taxon>Pseudomonadati</taxon>
        <taxon>Bacteroidota</taxon>
        <taxon>Bacteroidia</taxon>
        <taxon>Bacteroidales</taxon>
        <taxon>Prevotellaceae</taxon>
        <taxon>Prevotella</taxon>
    </lineage>
</organism>
<dbReference type="InterPro" id="IPR038729">
    <property type="entry name" value="Rad50/SbcC_AAA"/>
</dbReference>
<evidence type="ECO:0000313" key="4">
    <source>
        <dbReference type="Proteomes" id="UP000230046"/>
    </source>
</evidence>
<dbReference type="Gene3D" id="3.40.50.300">
    <property type="entry name" value="P-loop containing nucleotide triphosphate hydrolases"/>
    <property type="match status" value="1"/>
</dbReference>
<dbReference type="GO" id="GO:0006302">
    <property type="term" value="P:double-strand break repair"/>
    <property type="evidence" value="ECO:0007669"/>
    <property type="project" value="InterPro"/>
</dbReference>
<protein>
    <recommendedName>
        <fullName evidence="2">Rad50/SbcC-type AAA domain-containing protein</fullName>
    </recommendedName>
</protein>
<proteinExistence type="predicted"/>
<comment type="caution">
    <text evidence="3">The sequence shown here is derived from an EMBL/GenBank/DDBJ whole genome shotgun (WGS) entry which is preliminary data.</text>
</comment>
<dbReference type="SUPFAM" id="SSF75712">
    <property type="entry name" value="Rad50 coiled-coil Zn hook"/>
    <property type="match status" value="1"/>
</dbReference>
<reference evidence="3 4" key="1">
    <citation type="submission" date="2017-11" db="EMBL/GenBank/DDBJ databases">
        <title>Genome sequencing of Prevotella intermedia KCOM 1653.</title>
        <authorList>
            <person name="Kook J.-K."/>
            <person name="Park S.-N."/>
            <person name="Lim Y.K."/>
        </authorList>
    </citation>
    <scope>NUCLEOTIDE SEQUENCE [LARGE SCALE GENOMIC DNA]</scope>
    <source>
        <strain evidence="3 4">KCOM 1653</strain>
    </source>
</reference>
<dbReference type="RefSeq" id="WP_099836633.1">
    <property type="nucleotide sequence ID" value="NZ_PEKN01000002.1"/>
</dbReference>
<dbReference type="GO" id="GO:0016887">
    <property type="term" value="F:ATP hydrolysis activity"/>
    <property type="evidence" value="ECO:0007669"/>
    <property type="project" value="InterPro"/>
</dbReference>
<evidence type="ECO:0000313" key="3">
    <source>
        <dbReference type="EMBL" id="PIK19184.1"/>
    </source>
</evidence>
<dbReference type="InterPro" id="IPR027417">
    <property type="entry name" value="P-loop_NTPase"/>
</dbReference>
<dbReference type="PANTHER" id="PTHR32114:SF2">
    <property type="entry name" value="ABC TRANSPORTER ABCH.3"/>
    <property type="match status" value="1"/>
</dbReference>
<sequence length="660" mass="76181">MKIIFNSITLKNFKGVLGEKTINFCDTVTSIYGANHTGKTTVIDAILWVLFDKNSEGASVFGIDTKDENNNVIPKLEHSVKLVLTIDGVERTLEKVRKDVWSKPRGQEEEVLTGHTTNYFINGNKYTQTEYKAEIANILPEALFKSITNPMYFPSLKAADQRLLLEQMVGETDFLNVVAQKEEWALIEKYVENGDIDKFRENTSYKIKNIKEELKLIPSRISEHQTELAELQSKDYDFPILERRIAEIEKGLQHYDDMLADASKGSDEKYKAKMAIRKQIQAYEVERDSIIDKINKENREAEKLHESVVSSIEEAIEKQRKNIHTINSDAENNEHSQQLLNKQKEDFRTRWQQVEDEAFAWDASNEVCPTCHQRLPQEDIDSLRERLQGNFNESKATKQDLLDIEAKSIAKKQNEIEEERKRCATDKQEAEERVAHLEKELEKAKGTQPKKKDYTTDSRVIELANLIKGEEDKLQQLEQEEDNTTQEEAINRIKEQKTQQQQLRDQLRDQLQIKQQIERKEKRIAELTTEQQALSQQLAGLEHQDSTAEKLIQYYIEDLESKVNKLFDIVRFNMFEHHLNGGLKTTCECTMHGTPYQDLSNSEKINAGIDIINAMCRHHNAFAPIIIDNAESITDILPTASQQIRLVVSSQDKELTVVNN</sequence>
<keyword evidence="1" id="KW-0175">Coiled coil</keyword>
<dbReference type="PANTHER" id="PTHR32114">
    <property type="entry name" value="ABC TRANSPORTER ABCH.3"/>
    <property type="match status" value="1"/>
</dbReference>
<dbReference type="AlphaFoldDB" id="A0A2G8I6M7"/>
<dbReference type="EMBL" id="PEKN01000002">
    <property type="protein sequence ID" value="PIK19184.1"/>
    <property type="molecule type" value="Genomic_DNA"/>
</dbReference>
<evidence type="ECO:0000256" key="1">
    <source>
        <dbReference type="SAM" id="Coils"/>
    </source>
</evidence>
<dbReference type="Proteomes" id="UP000230046">
    <property type="component" value="Unassembled WGS sequence"/>
</dbReference>
<gene>
    <name evidence="3" type="ORF">CTI18_09450</name>
</gene>
<evidence type="ECO:0000259" key="2">
    <source>
        <dbReference type="Pfam" id="PF13476"/>
    </source>
</evidence>
<dbReference type="Pfam" id="PF13476">
    <property type="entry name" value="AAA_23"/>
    <property type="match status" value="1"/>
</dbReference>
<feature type="domain" description="Rad50/SbcC-type AAA" evidence="2">
    <location>
        <begin position="7"/>
        <end position="252"/>
    </location>
</feature>